<keyword evidence="3 5" id="KW-1133">Transmembrane helix</keyword>
<keyword evidence="2 5" id="KW-0812">Transmembrane</keyword>
<evidence type="ECO:0000256" key="1">
    <source>
        <dbReference type="ARBA" id="ARBA00004141"/>
    </source>
</evidence>
<reference evidence="7" key="1">
    <citation type="journal article" date="2015" name="Proc. Natl. Acad. Sci. U.S.A.">
        <title>Networks of energetic and metabolic interactions define dynamics in microbial communities.</title>
        <authorList>
            <person name="Embree M."/>
            <person name="Liu J.K."/>
            <person name="Al-Bassam M.M."/>
            <person name="Zengler K."/>
        </authorList>
    </citation>
    <scope>NUCLEOTIDE SEQUENCE</scope>
</reference>
<evidence type="ECO:0000313" key="7">
    <source>
        <dbReference type="EMBL" id="KUG29516.1"/>
    </source>
</evidence>
<keyword evidence="4 5" id="KW-0472">Membrane</keyword>
<dbReference type="SUPFAM" id="SSF161098">
    <property type="entry name" value="MetI-like"/>
    <property type="match status" value="1"/>
</dbReference>
<name>A0A0W8G904_9ZZZZ</name>
<evidence type="ECO:0000256" key="2">
    <source>
        <dbReference type="ARBA" id="ARBA00022692"/>
    </source>
</evidence>
<organism evidence="7">
    <name type="scientific">hydrocarbon metagenome</name>
    <dbReference type="NCBI Taxonomy" id="938273"/>
    <lineage>
        <taxon>unclassified sequences</taxon>
        <taxon>metagenomes</taxon>
        <taxon>ecological metagenomes</taxon>
    </lineage>
</organism>
<feature type="domain" description="ABC transmembrane type-1" evidence="6">
    <location>
        <begin position="79"/>
        <end position="289"/>
    </location>
</feature>
<dbReference type="PANTHER" id="PTHR43470">
    <property type="entry name" value="PHOSPHATE TRANSPORT SYSTEM PERMEASE PROTEIN PSTA-RELATED"/>
    <property type="match status" value="1"/>
</dbReference>
<sequence length="307" mass="31834">MNARSRGARAAPGRGLECAARAAAWGCALAVTLPVAFLVGYLVYEAGPALGGDLFFGDVPALAAILGQRPVWDGIWPACAGTLALVALTSAMAVPLGVAGGISLSLFARGRLRRLLRLGVDVLAGIPSILMGLFGFALILFLRRAFLPQANTCLLLAAVSMALLILPYVVGATAGALDALPDAMRLLGPSLGLSTWRTVAGVLVPEARRGILGGIILAVGRACEDTAVILMTGVVVGAGLPSGLFGKFEALPFYIYYTSAQYQTPDELNRVYGAALVLLCLAVGLFLCARVGSRLVEGRYGMTEAMR</sequence>
<comment type="subcellular location">
    <subcellularLocation>
        <location evidence="1">Membrane</location>
        <topology evidence="1">Multi-pass membrane protein</topology>
    </subcellularLocation>
</comment>
<accession>A0A0W8G904</accession>
<dbReference type="AlphaFoldDB" id="A0A0W8G904"/>
<gene>
    <name evidence="7" type="ORF">ASZ90_000587</name>
</gene>
<feature type="transmembrane region" description="Helical" evidence="5">
    <location>
        <begin position="120"/>
        <end position="142"/>
    </location>
</feature>
<dbReference type="GO" id="GO:0016020">
    <property type="term" value="C:membrane"/>
    <property type="evidence" value="ECO:0007669"/>
    <property type="project" value="UniProtKB-SubCell"/>
</dbReference>
<protein>
    <submittedName>
        <fullName evidence="7">Phosphate transport system permease protein psta</fullName>
    </submittedName>
</protein>
<dbReference type="EMBL" id="LNQE01000073">
    <property type="protein sequence ID" value="KUG29516.1"/>
    <property type="molecule type" value="Genomic_DNA"/>
</dbReference>
<feature type="transmembrane region" description="Helical" evidence="5">
    <location>
        <begin position="154"/>
        <end position="177"/>
    </location>
</feature>
<feature type="transmembrane region" description="Helical" evidence="5">
    <location>
        <begin position="227"/>
        <end position="246"/>
    </location>
</feature>
<dbReference type="GO" id="GO:0055085">
    <property type="term" value="P:transmembrane transport"/>
    <property type="evidence" value="ECO:0007669"/>
    <property type="project" value="InterPro"/>
</dbReference>
<dbReference type="CDD" id="cd06261">
    <property type="entry name" value="TM_PBP2"/>
    <property type="match status" value="1"/>
</dbReference>
<feature type="transmembrane region" description="Helical" evidence="5">
    <location>
        <begin position="75"/>
        <end position="108"/>
    </location>
</feature>
<dbReference type="Pfam" id="PF00528">
    <property type="entry name" value="BPD_transp_1"/>
    <property type="match status" value="1"/>
</dbReference>
<proteinExistence type="predicted"/>
<feature type="transmembrane region" description="Helical" evidence="5">
    <location>
        <begin position="22"/>
        <end position="44"/>
    </location>
</feature>
<evidence type="ECO:0000256" key="5">
    <source>
        <dbReference type="SAM" id="Phobius"/>
    </source>
</evidence>
<dbReference type="PROSITE" id="PS50928">
    <property type="entry name" value="ABC_TM1"/>
    <property type="match status" value="1"/>
</dbReference>
<feature type="transmembrane region" description="Helical" evidence="5">
    <location>
        <begin position="271"/>
        <end position="292"/>
    </location>
</feature>
<evidence type="ECO:0000259" key="6">
    <source>
        <dbReference type="PROSITE" id="PS50928"/>
    </source>
</evidence>
<dbReference type="PANTHER" id="PTHR43470:SF3">
    <property type="entry name" value="PHOSPHATE TRANSPORT SYSTEM PERMEASE PROTEIN PSTA-RELATED"/>
    <property type="match status" value="1"/>
</dbReference>
<dbReference type="Gene3D" id="1.10.3720.10">
    <property type="entry name" value="MetI-like"/>
    <property type="match status" value="1"/>
</dbReference>
<comment type="caution">
    <text evidence="7">The sequence shown here is derived from an EMBL/GenBank/DDBJ whole genome shotgun (WGS) entry which is preliminary data.</text>
</comment>
<evidence type="ECO:0000256" key="3">
    <source>
        <dbReference type="ARBA" id="ARBA00022989"/>
    </source>
</evidence>
<dbReference type="InterPro" id="IPR000515">
    <property type="entry name" value="MetI-like"/>
</dbReference>
<dbReference type="InterPro" id="IPR035906">
    <property type="entry name" value="MetI-like_sf"/>
</dbReference>
<evidence type="ECO:0000256" key="4">
    <source>
        <dbReference type="ARBA" id="ARBA00023136"/>
    </source>
</evidence>